<dbReference type="Gene3D" id="3.55.50.30">
    <property type="match status" value="1"/>
</dbReference>
<keyword evidence="5" id="KW-1185">Reference proteome</keyword>
<accession>A0A4U0PDA3</accession>
<dbReference type="Pfam" id="PF04773">
    <property type="entry name" value="FecR"/>
    <property type="match status" value="1"/>
</dbReference>
<keyword evidence="1" id="KW-0472">Membrane</keyword>
<feature type="transmembrane region" description="Helical" evidence="1">
    <location>
        <begin position="86"/>
        <end position="106"/>
    </location>
</feature>
<gene>
    <name evidence="4" type="ORF">FAZ15_11670</name>
</gene>
<dbReference type="Pfam" id="PF16344">
    <property type="entry name" value="FecR_C"/>
    <property type="match status" value="1"/>
</dbReference>
<dbReference type="Proteomes" id="UP000306808">
    <property type="component" value="Unassembled WGS sequence"/>
</dbReference>
<feature type="domain" description="Protein FecR C-terminal" evidence="3">
    <location>
        <begin position="258"/>
        <end position="327"/>
    </location>
</feature>
<dbReference type="InterPro" id="IPR006860">
    <property type="entry name" value="FecR"/>
</dbReference>
<protein>
    <submittedName>
        <fullName evidence="4">DUF4974 domain-containing protein</fullName>
    </submittedName>
</protein>
<organism evidence="4 5">
    <name type="scientific">Sphingobacterium olei</name>
    <dbReference type="NCBI Taxonomy" id="2571155"/>
    <lineage>
        <taxon>Bacteria</taxon>
        <taxon>Pseudomonadati</taxon>
        <taxon>Bacteroidota</taxon>
        <taxon>Sphingobacteriia</taxon>
        <taxon>Sphingobacteriales</taxon>
        <taxon>Sphingobacteriaceae</taxon>
        <taxon>Sphingobacterium</taxon>
    </lineage>
</organism>
<reference evidence="4 5" key="1">
    <citation type="submission" date="2019-04" db="EMBL/GenBank/DDBJ databases">
        <title>Sphingobacterium olei sp. nov., isolated from oil-contaminated soil.</title>
        <authorList>
            <person name="Liu B."/>
        </authorList>
    </citation>
    <scope>NUCLEOTIDE SEQUENCE [LARGE SCALE GENOMIC DNA]</scope>
    <source>
        <strain evidence="4 5">HAL-9</strain>
    </source>
</reference>
<dbReference type="AlphaFoldDB" id="A0A4U0PDA3"/>
<dbReference type="InterPro" id="IPR032508">
    <property type="entry name" value="FecR_C"/>
</dbReference>
<evidence type="ECO:0000259" key="2">
    <source>
        <dbReference type="Pfam" id="PF04773"/>
    </source>
</evidence>
<feature type="domain" description="FecR protein" evidence="2">
    <location>
        <begin position="120"/>
        <end position="215"/>
    </location>
</feature>
<dbReference type="PANTHER" id="PTHR30273">
    <property type="entry name" value="PERIPLASMIC SIGNAL SENSOR AND SIGMA FACTOR ACTIVATOR FECR-RELATED"/>
    <property type="match status" value="1"/>
</dbReference>
<evidence type="ECO:0000259" key="3">
    <source>
        <dbReference type="Pfam" id="PF16344"/>
    </source>
</evidence>
<dbReference type="EMBL" id="SUME01000004">
    <property type="protein sequence ID" value="TJZ60644.1"/>
    <property type="molecule type" value="Genomic_DNA"/>
</dbReference>
<dbReference type="OrthoDB" id="1523735at2"/>
<name>A0A4U0PDA3_9SPHI</name>
<keyword evidence="1" id="KW-1133">Transmembrane helix</keyword>
<dbReference type="RefSeq" id="WP_136821399.1">
    <property type="nucleotide sequence ID" value="NZ_SUME01000004.1"/>
</dbReference>
<evidence type="ECO:0000256" key="1">
    <source>
        <dbReference type="SAM" id="Phobius"/>
    </source>
</evidence>
<dbReference type="PANTHER" id="PTHR30273:SF2">
    <property type="entry name" value="PROTEIN FECR"/>
    <property type="match status" value="1"/>
</dbReference>
<evidence type="ECO:0000313" key="4">
    <source>
        <dbReference type="EMBL" id="TJZ60644.1"/>
    </source>
</evidence>
<dbReference type="PIRSF" id="PIRSF018266">
    <property type="entry name" value="FecR"/>
    <property type="match status" value="1"/>
</dbReference>
<comment type="caution">
    <text evidence="4">The sequence shown here is derived from an EMBL/GenBank/DDBJ whole genome shotgun (WGS) entry which is preliminary data.</text>
</comment>
<keyword evidence="1" id="KW-0812">Transmembrane</keyword>
<sequence length="328" mass="37471">MEDKSKEYWLEIIYDSLSGNITDETQKELDTWMLSSAKNQAFYNEIVELYTLMDFSSPNEVFNANAAYQQFLSRKHKTVYSFRQKVLPYISVAAGLLIAFTLGNYWTKDQQLPTGHLVSTITVEKGSKTKTVLQDGSVVWLNSDTELEVASDFGISERRIKITGEAFFEVTHDDEAPFIVETSGLDVQVHGTSFNVSCYPEQHDIRVTLVEGSVELSSKNGKTFRMQPSQTVIYDAKEKSYTLIKGIPDYELAWRESKFIFKNKKFSELTVELERIFDVQIQVNDKALLNRKLTGDFINNEGIAEILEVMSSLGKFSYKINGRQIEIF</sequence>
<proteinExistence type="predicted"/>
<dbReference type="InterPro" id="IPR012373">
    <property type="entry name" value="Ferrdict_sens_TM"/>
</dbReference>
<dbReference type="Gene3D" id="2.60.120.1440">
    <property type="match status" value="1"/>
</dbReference>
<dbReference type="GO" id="GO:0016989">
    <property type="term" value="F:sigma factor antagonist activity"/>
    <property type="evidence" value="ECO:0007669"/>
    <property type="project" value="TreeGrafter"/>
</dbReference>
<evidence type="ECO:0000313" key="5">
    <source>
        <dbReference type="Proteomes" id="UP000306808"/>
    </source>
</evidence>